<feature type="domain" description="MIP18 family-like" evidence="1">
    <location>
        <begin position="5"/>
        <end position="78"/>
    </location>
</feature>
<reference evidence="2 3" key="1">
    <citation type="submission" date="2020-06" db="EMBL/GenBank/DDBJ databases">
        <title>Genomic analysis of Salicibibacter sp. NKC5-3.</title>
        <authorList>
            <person name="Oh Y.J."/>
        </authorList>
    </citation>
    <scope>NUCLEOTIDE SEQUENCE [LARGE SCALE GENOMIC DNA]</scope>
    <source>
        <strain evidence="2 3">NKC5-3</strain>
    </source>
</reference>
<evidence type="ECO:0000313" key="2">
    <source>
        <dbReference type="EMBL" id="QQK76487.1"/>
    </source>
</evidence>
<dbReference type="AlphaFoldDB" id="A0A7T7CC00"/>
<dbReference type="KEGG" id="scia:HUG15_13535"/>
<accession>A0A7T7CC00</accession>
<sequence length="232" mass="27479">MFKTKQVYDCLELVMDPELDQSLLELDFIEDVEINENVVHVIFRLPTYWCSPNFAYIMGEDIRDEILGLKWPKHVQVTLHDHSESEKVSKGVTEGYSFEEMFPDKTDGSGLDELRSIFKRKAFYARQERLLQYLLKKGHSKDLILAITLDSLKSIDDRKLEYLYLNYLDIRKDFKLSQEENSFLITDHTGKSIEKEEFDQHLLHARRSRLTMDFNGHYCQGLLQTRYTNFAY</sequence>
<gene>
    <name evidence="2" type="ORF">HUG15_13535</name>
</gene>
<dbReference type="InterPro" id="IPR002744">
    <property type="entry name" value="MIP18-like"/>
</dbReference>
<dbReference type="InterPro" id="IPR034904">
    <property type="entry name" value="FSCA_dom_sf"/>
</dbReference>
<evidence type="ECO:0000313" key="3">
    <source>
        <dbReference type="Proteomes" id="UP000595823"/>
    </source>
</evidence>
<proteinExistence type="predicted"/>
<organism evidence="2 3">
    <name type="scientific">Salicibibacter cibarius</name>
    <dbReference type="NCBI Taxonomy" id="2743000"/>
    <lineage>
        <taxon>Bacteria</taxon>
        <taxon>Bacillati</taxon>
        <taxon>Bacillota</taxon>
        <taxon>Bacilli</taxon>
        <taxon>Bacillales</taxon>
        <taxon>Bacillaceae</taxon>
        <taxon>Salicibibacter</taxon>
    </lineage>
</organism>
<dbReference type="Gene3D" id="3.30.300.130">
    <property type="entry name" value="Fe-S cluster assembly (FSCA)"/>
    <property type="match status" value="1"/>
</dbReference>
<dbReference type="Proteomes" id="UP000595823">
    <property type="component" value="Chromosome"/>
</dbReference>
<dbReference type="SUPFAM" id="SSF117916">
    <property type="entry name" value="Fe-S cluster assembly (FSCA) domain-like"/>
    <property type="match status" value="1"/>
</dbReference>
<dbReference type="Pfam" id="PF01883">
    <property type="entry name" value="FeS_assembly_P"/>
    <property type="match status" value="1"/>
</dbReference>
<dbReference type="EMBL" id="CP054705">
    <property type="protein sequence ID" value="QQK76487.1"/>
    <property type="molecule type" value="Genomic_DNA"/>
</dbReference>
<dbReference type="RefSeq" id="WP_200123617.1">
    <property type="nucleotide sequence ID" value="NZ_CP054705.1"/>
</dbReference>
<keyword evidence="3" id="KW-1185">Reference proteome</keyword>
<name>A0A7T7CC00_9BACI</name>
<evidence type="ECO:0000259" key="1">
    <source>
        <dbReference type="Pfam" id="PF01883"/>
    </source>
</evidence>
<protein>
    <submittedName>
        <fullName evidence="2">Iron-sulfur cluster assembly protein</fullName>
    </submittedName>
</protein>